<dbReference type="InterPro" id="IPR018773">
    <property type="entry name" value="MeTrfase_reg_dom_prd"/>
</dbReference>
<dbReference type="Gene3D" id="3.40.50.150">
    <property type="entry name" value="Vaccinia Virus protein VP39"/>
    <property type="match status" value="1"/>
</dbReference>
<sequence length="503" mass="55668">MIEIDYTHGYYQELNPLRARLALLFAGLHCPIMDTACELGFGQGMSINLHAAASPVAWHGTDANPAHVAFAREIARAAGSEARLAAEPFAEYAARRDMPEFDFIGLHGVWSWVSAENKALLVDFIRRQLKPGGVVYVSYNTLPGWAAFAPMRHLLVTHAATLGAAGQGIVERIDQALEFTEALLAAKPLFADHHPTAGQKLAQCKRQDRAYLAHEFFTRDWQPMHFAEMAASLAPALLDFACSAHFPDHLDMVNLNQEQRAFLAEIPDPVLREGVRDFFVNQWFRRDYWVKGMRRLPPVRQAELLTEARLVLQTPRAEVGLQVRGVLGTAEMDGRIYGPLLDQLADHRPRSLGQLERSVCTPELTRAHLHEAVRILVAAGHLAPVQEEAAVKRARKHTDRCNAHLLHQAGCSDAVAILVSPVTGGGVPVDRVEQLFLLALTQGRRQPAEWAARAWETLVAEGRQLLREGVALATAADNLDELHALADRFAARRLPVLQALQVV</sequence>
<evidence type="ECO:0000259" key="1">
    <source>
        <dbReference type="Pfam" id="PF10119"/>
    </source>
</evidence>
<name>A0A7U3YJ02_DESPD</name>
<dbReference type="Pfam" id="PF10119">
    <property type="entry name" value="MethyTransf_Reg"/>
    <property type="match status" value="1"/>
</dbReference>
<evidence type="ECO:0000313" key="2">
    <source>
        <dbReference type="EMBL" id="ADW16293.1"/>
    </source>
</evidence>
<dbReference type="AlphaFoldDB" id="A0A7U3YJ02"/>
<proteinExistence type="predicted"/>
<keyword evidence="2" id="KW-0489">Methyltransferase</keyword>
<dbReference type="Proteomes" id="UP000006365">
    <property type="component" value="Chromosome"/>
</dbReference>
<organism evidence="2 3">
    <name type="scientific">Desulfobulbus propionicus (strain ATCC 33891 / DSM 2032 / VKM B-1956 / 1pr3)</name>
    <dbReference type="NCBI Taxonomy" id="577650"/>
    <lineage>
        <taxon>Bacteria</taxon>
        <taxon>Pseudomonadati</taxon>
        <taxon>Thermodesulfobacteriota</taxon>
        <taxon>Desulfobulbia</taxon>
        <taxon>Desulfobulbales</taxon>
        <taxon>Desulfobulbaceae</taxon>
        <taxon>Desulfobulbus</taxon>
    </lineage>
</organism>
<feature type="domain" description="Methyltransferase regulatory" evidence="1">
    <location>
        <begin position="208"/>
        <end position="291"/>
    </location>
</feature>
<dbReference type="GO" id="GO:0008168">
    <property type="term" value="F:methyltransferase activity"/>
    <property type="evidence" value="ECO:0007669"/>
    <property type="project" value="UniProtKB-KW"/>
</dbReference>
<protein>
    <submittedName>
        <fullName evidence="2">Methyltransferase regulatory domain, predicted</fullName>
    </submittedName>
</protein>
<dbReference type="InterPro" id="IPR029063">
    <property type="entry name" value="SAM-dependent_MTases_sf"/>
</dbReference>
<dbReference type="KEGG" id="dpr:Despr_0099"/>
<gene>
    <name evidence="2" type="ordered locus">Despr_0099</name>
</gene>
<evidence type="ECO:0000313" key="3">
    <source>
        <dbReference type="Proteomes" id="UP000006365"/>
    </source>
</evidence>
<dbReference type="CDD" id="cd02440">
    <property type="entry name" value="AdoMet_MTases"/>
    <property type="match status" value="1"/>
</dbReference>
<accession>A0A7U3YJ02</accession>
<reference evidence="2 3" key="1">
    <citation type="journal article" date="2011" name="Stand. Genomic Sci.">
        <title>Complete genome sequence of Desulfobulbus propionicus type strain (1pr3).</title>
        <authorList>
            <person name="Pagani I."/>
            <person name="Lapidus A."/>
            <person name="Nolan M."/>
            <person name="Lucas S."/>
            <person name="Hammon N."/>
            <person name="Deshpande S."/>
            <person name="Cheng J.F."/>
            <person name="Chertkov O."/>
            <person name="Davenport K."/>
            <person name="Tapia R."/>
            <person name="Han C."/>
            <person name="Goodwin L."/>
            <person name="Pitluck S."/>
            <person name="Liolios K."/>
            <person name="Mavromatis K."/>
            <person name="Ivanova N."/>
            <person name="Mikhailova N."/>
            <person name="Pati A."/>
            <person name="Chen A."/>
            <person name="Palaniappan K."/>
            <person name="Land M."/>
            <person name="Hauser L."/>
            <person name="Chang Y.J."/>
            <person name="Jeffries C.D."/>
            <person name="Detter J.C."/>
            <person name="Brambilla E."/>
            <person name="Kannan K.P."/>
            <person name="Djao O.D."/>
            <person name="Rohde M."/>
            <person name="Pukall R."/>
            <person name="Spring S."/>
            <person name="Goker M."/>
            <person name="Sikorski J."/>
            <person name="Woyke T."/>
            <person name="Bristow J."/>
            <person name="Eisen J.A."/>
            <person name="Markowitz V."/>
            <person name="Hugenholtz P."/>
            <person name="Kyrpides N.C."/>
            <person name="Klenk H.P."/>
        </authorList>
    </citation>
    <scope>NUCLEOTIDE SEQUENCE [LARGE SCALE GENOMIC DNA]</scope>
    <source>
        <strain evidence="3">ATCC 33891 / DSM 2032 / 1pr3</strain>
    </source>
</reference>
<keyword evidence="3" id="KW-1185">Reference proteome</keyword>
<dbReference type="SUPFAM" id="SSF53335">
    <property type="entry name" value="S-adenosyl-L-methionine-dependent methyltransferases"/>
    <property type="match status" value="1"/>
</dbReference>
<dbReference type="GO" id="GO:0032259">
    <property type="term" value="P:methylation"/>
    <property type="evidence" value="ECO:0007669"/>
    <property type="project" value="UniProtKB-KW"/>
</dbReference>
<dbReference type="EMBL" id="CP002364">
    <property type="protein sequence ID" value="ADW16293.1"/>
    <property type="molecule type" value="Genomic_DNA"/>
</dbReference>
<keyword evidence="2" id="KW-0808">Transferase</keyword>